<evidence type="ECO:0000313" key="3">
    <source>
        <dbReference type="Proteomes" id="UP000192491"/>
    </source>
</evidence>
<protein>
    <recommendedName>
        <fullName evidence="4">Phage portal protein</fullName>
    </recommendedName>
</protein>
<proteinExistence type="predicted"/>
<gene>
    <name evidence="2" type="ORF">BWK73_04525</name>
</gene>
<evidence type="ECO:0000256" key="1">
    <source>
        <dbReference type="SAM" id="MobiDB-lite"/>
    </source>
</evidence>
<dbReference type="AlphaFoldDB" id="A0A1Y1QY18"/>
<evidence type="ECO:0000313" key="2">
    <source>
        <dbReference type="EMBL" id="OQX16133.1"/>
    </source>
</evidence>
<sequence length="451" mass="50765">MFGFLFPRKKTTDGLSERLEPTISIPSTERGTRSTDEARLRALYQQQQPNFDLAAKISDIRRMDQVDGHVKRIHHRTTHALTKGGLMLVNPAKNTRLAAQWRSYKQSVGLDNRSKLSSDARGLMMEGNLVVQFVLDKSQSRVLGAVRMPAETIRAITDESGQFADVGAAFAQYDWLTGRDLATFPRWQMDVARLDPLNFDDYGEPGRPFLDASRKIWLQMQMTFEDLVIRRRERAPMRTAHVLEGADEATLTKYKAQVENEQQVITTNYYLNRKGGVQAVQGDANLDQIADISLLLDAFFSGTPAPKGLFGYADGLSRDILQDMKEEFYDELDILQDLQAWVYQRGFRLHLLLQGLNSDAWDWNVKFAERMTETLNQRTDRSLKQASIGASRHTVFTTAGLDPHAEEQLLAQERDADDPYPLVQAVSKPTVKVTPNNAPKGESATSIGNGA</sequence>
<dbReference type="Proteomes" id="UP000192491">
    <property type="component" value="Unassembled WGS sequence"/>
</dbReference>
<organism evidence="2 3">
    <name type="scientific">Thiothrix lacustris</name>
    <dbReference type="NCBI Taxonomy" id="525917"/>
    <lineage>
        <taxon>Bacteria</taxon>
        <taxon>Pseudomonadati</taxon>
        <taxon>Pseudomonadota</taxon>
        <taxon>Gammaproteobacteria</taxon>
        <taxon>Thiotrichales</taxon>
        <taxon>Thiotrichaceae</taxon>
        <taxon>Thiothrix</taxon>
    </lineage>
</organism>
<accession>A0A1Y1QY18</accession>
<comment type="caution">
    <text evidence="2">The sequence shown here is derived from an EMBL/GenBank/DDBJ whole genome shotgun (WGS) entry which is preliminary data.</text>
</comment>
<reference evidence="2 3" key="1">
    <citation type="submission" date="2017-01" db="EMBL/GenBank/DDBJ databases">
        <title>Novel large sulfur bacteria in the metagenomes of groundwater-fed chemosynthetic microbial mats in the Lake Huron basin.</title>
        <authorList>
            <person name="Sharrar A.M."/>
            <person name="Flood B.E."/>
            <person name="Bailey J.V."/>
            <person name="Jones D.S."/>
            <person name="Biddanda B."/>
            <person name="Ruberg S.A."/>
            <person name="Marcus D.N."/>
            <person name="Dick G.J."/>
        </authorList>
    </citation>
    <scope>NUCLEOTIDE SEQUENCE [LARGE SCALE GENOMIC DNA]</scope>
    <source>
        <strain evidence="2">A8</strain>
    </source>
</reference>
<feature type="region of interest" description="Disordered" evidence="1">
    <location>
        <begin position="426"/>
        <end position="451"/>
    </location>
</feature>
<dbReference type="EMBL" id="MTEJ01000007">
    <property type="protein sequence ID" value="OQX16133.1"/>
    <property type="molecule type" value="Genomic_DNA"/>
</dbReference>
<feature type="compositionally biased region" description="Polar residues" evidence="1">
    <location>
        <begin position="433"/>
        <end position="451"/>
    </location>
</feature>
<evidence type="ECO:0008006" key="4">
    <source>
        <dbReference type="Google" id="ProtNLM"/>
    </source>
</evidence>
<name>A0A1Y1QY18_9GAMM</name>